<dbReference type="InterPro" id="IPR000845">
    <property type="entry name" value="Nucleoside_phosphorylase_d"/>
</dbReference>
<dbReference type="CDD" id="cd17768">
    <property type="entry name" value="adenosylhopane_nucleosidase_HpnG-like"/>
    <property type="match status" value="1"/>
</dbReference>
<gene>
    <name evidence="3" type="ORF">GCM10007888_40100</name>
    <name evidence="2" type="ORF">MOX02_31310</name>
</gene>
<dbReference type="PANTHER" id="PTHR46832:SF1">
    <property type="entry name" value="5'-METHYLTHIOADENOSINE_S-ADENOSYLHOMOCYSTEINE NUCLEOSIDASE"/>
    <property type="match status" value="1"/>
</dbReference>
<evidence type="ECO:0000313" key="3">
    <source>
        <dbReference type="EMBL" id="GLS65628.1"/>
    </source>
</evidence>
<reference evidence="3" key="1">
    <citation type="journal article" date="2014" name="Int. J. Syst. Evol. Microbiol.">
        <title>Complete genome of a new Firmicutes species belonging to the dominant human colonic microbiota ('Ruminococcus bicirculans') reveals two chromosomes and a selective capacity to utilize plant glucans.</title>
        <authorList>
            <consortium name="NISC Comparative Sequencing Program"/>
            <person name="Wegmann U."/>
            <person name="Louis P."/>
            <person name="Goesmann A."/>
            <person name="Henrissat B."/>
            <person name="Duncan S.H."/>
            <person name="Flint H.J."/>
        </authorList>
    </citation>
    <scope>NUCLEOTIDE SEQUENCE</scope>
    <source>
        <strain evidence="3">NBRC 107715</strain>
    </source>
</reference>
<feature type="domain" description="Nucleoside phosphorylase" evidence="1">
    <location>
        <begin position="76"/>
        <end position="192"/>
    </location>
</feature>
<evidence type="ECO:0000313" key="5">
    <source>
        <dbReference type="Proteomes" id="UP001156856"/>
    </source>
</evidence>
<protein>
    <recommendedName>
        <fullName evidence="1">Nucleoside phosphorylase domain-containing protein</fullName>
    </recommendedName>
</protein>
<dbReference type="PANTHER" id="PTHR46832">
    <property type="entry name" value="5'-METHYLTHIOADENOSINE/S-ADENOSYLHOMOCYSTEINE NUCLEOSIDASE"/>
    <property type="match status" value="1"/>
</dbReference>
<name>A0A512J581_9HYPH</name>
<reference evidence="3" key="4">
    <citation type="submission" date="2023-01" db="EMBL/GenBank/DDBJ databases">
        <title>Draft genome sequence of Methylobacterium oxalidis strain NBRC 107715.</title>
        <authorList>
            <person name="Sun Q."/>
            <person name="Mori K."/>
        </authorList>
    </citation>
    <scope>NUCLEOTIDE SEQUENCE</scope>
    <source>
        <strain evidence="3">NBRC 107715</strain>
    </source>
</reference>
<dbReference type="AlphaFoldDB" id="A0A512J581"/>
<evidence type="ECO:0000313" key="2">
    <source>
        <dbReference type="EMBL" id="GEP05093.1"/>
    </source>
</evidence>
<accession>A0A512J581</accession>
<dbReference type="GO" id="GO:0008782">
    <property type="term" value="F:adenosylhomocysteine nucleosidase activity"/>
    <property type="evidence" value="ECO:0007669"/>
    <property type="project" value="TreeGrafter"/>
</dbReference>
<reference evidence="2 4" key="3">
    <citation type="submission" date="2019-07" db="EMBL/GenBank/DDBJ databases">
        <title>Whole genome shotgun sequence of Methylobacterium oxalidis NBRC 107715.</title>
        <authorList>
            <person name="Hosoyama A."/>
            <person name="Uohara A."/>
            <person name="Ohji S."/>
            <person name="Ichikawa N."/>
        </authorList>
    </citation>
    <scope>NUCLEOTIDE SEQUENCE [LARGE SCALE GENOMIC DNA]</scope>
    <source>
        <strain evidence="2 4">NBRC 107715</strain>
    </source>
</reference>
<dbReference type="Pfam" id="PF01048">
    <property type="entry name" value="PNP_UDP_1"/>
    <property type="match status" value="1"/>
</dbReference>
<dbReference type="InterPro" id="IPR017831">
    <property type="entry name" value="Hopanoid-assoc_phosphoryl_HpnG"/>
</dbReference>
<dbReference type="GO" id="GO:0008930">
    <property type="term" value="F:methylthioadenosine nucleosidase activity"/>
    <property type="evidence" value="ECO:0007669"/>
    <property type="project" value="TreeGrafter"/>
</dbReference>
<dbReference type="EMBL" id="BSPK01000076">
    <property type="protein sequence ID" value="GLS65628.1"/>
    <property type="molecule type" value="Genomic_DNA"/>
</dbReference>
<dbReference type="GO" id="GO:0019284">
    <property type="term" value="P:L-methionine salvage from S-adenosylmethionine"/>
    <property type="evidence" value="ECO:0007669"/>
    <property type="project" value="TreeGrafter"/>
</dbReference>
<dbReference type="NCBIfam" id="TIGR03468">
    <property type="entry name" value="HpnG"/>
    <property type="match status" value="1"/>
</dbReference>
<reference evidence="5" key="2">
    <citation type="journal article" date="2019" name="Int. J. Syst. Evol. Microbiol.">
        <title>The Global Catalogue of Microorganisms (GCM) 10K type strain sequencing project: providing services to taxonomists for standard genome sequencing and annotation.</title>
        <authorList>
            <consortium name="The Broad Institute Genomics Platform"/>
            <consortium name="The Broad Institute Genome Sequencing Center for Infectious Disease"/>
            <person name="Wu L."/>
            <person name="Ma J."/>
        </authorList>
    </citation>
    <scope>NUCLEOTIDE SEQUENCE [LARGE SCALE GENOMIC DNA]</scope>
    <source>
        <strain evidence="5">NBRC 107715</strain>
    </source>
</reference>
<evidence type="ECO:0000313" key="4">
    <source>
        <dbReference type="Proteomes" id="UP000321960"/>
    </source>
</evidence>
<organism evidence="2 4">
    <name type="scientific">Methylobacterium oxalidis</name>
    <dbReference type="NCBI Taxonomy" id="944322"/>
    <lineage>
        <taxon>Bacteria</taxon>
        <taxon>Pseudomonadati</taxon>
        <taxon>Pseudomonadota</taxon>
        <taxon>Alphaproteobacteria</taxon>
        <taxon>Hyphomicrobiales</taxon>
        <taxon>Methylobacteriaceae</taxon>
        <taxon>Methylobacterium</taxon>
    </lineage>
</organism>
<dbReference type="GO" id="GO:0005829">
    <property type="term" value="C:cytosol"/>
    <property type="evidence" value="ECO:0007669"/>
    <property type="project" value="TreeGrafter"/>
</dbReference>
<dbReference type="GO" id="GO:0009116">
    <property type="term" value="P:nucleoside metabolic process"/>
    <property type="evidence" value="ECO:0007669"/>
    <property type="project" value="InterPro"/>
</dbReference>
<dbReference type="Proteomes" id="UP000321960">
    <property type="component" value="Unassembled WGS sequence"/>
</dbReference>
<dbReference type="Gene3D" id="3.40.50.1580">
    <property type="entry name" value="Nucleoside phosphorylase domain"/>
    <property type="match status" value="1"/>
</dbReference>
<evidence type="ECO:0000259" key="1">
    <source>
        <dbReference type="Pfam" id="PF01048"/>
    </source>
</evidence>
<sequence>MILPEPAPSGRVVAARPSSSAPLAPVASGPAALPVLAVTGLAKEGRLAAGPGVSAIGAGGNPHRLRALLAERTDPACRAVVSIGIAGGLDPDLLPGDVVIASGVRVGGHCYGADAAIVEALRARLAGSGLRVLSGDLAGVDAAVLSLEGKADLWARTGAAAVDMESHVAAAFAERHALPFAAIRVVCDPAHRALPAFAAQALKPNGEPDILAVLGALARGSAKVRGLVRLARDSRAAFGSLARCRARLGPGLGIPLPEEPLREVA</sequence>
<dbReference type="OrthoDB" id="7357315at2"/>
<comment type="caution">
    <text evidence="2">The sequence shown here is derived from an EMBL/GenBank/DDBJ whole genome shotgun (WGS) entry which is preliminary data.</text>
</comment>
<dbReference type="NCBIfam" id="NF005476">
    <property type="entry name" value="PRK07077.1"/>
    <property type="match status" value="1"/>
</dbReference>
<dbReference type="RefSeq" id="WP_147026670.1">
    <property type="nucleotide sequence ID" value="NZ_BJZU01000061.1"/>
</dbReference>
<dbReference type="InterPro" id="IPR035994">
    <property type="entry name" value="Nucleoside_phosphorylase_sf"/>
</dbReference>
<dbReference type="SUPFAM" id="SSF53167">
    <property type="entry name" value="Purine and uridine phosphorylases"/>
    <property type="match status" value="1"/>
</dbReference>
<keyword evidence="5" id="KW-1185">Reference proteome</keyword>
<dbReference type="EMBL" id="BJZU01000061">
    <property type="protein sequence ID" value="GEP05093.1"/>
    <property type="molecule type" value="Genomic_DNA"/>
</dbReference>
<dbReference type="Proteomes" id="UP001156856">
    <property type="component" value="Unassembled WGS sequence"/>
</dbReference>
<proteinExistence type="predicted"/>